<dbReference type="GeneID" id="89511013"/>
<organism evidence="2 3">
    <name type="scientific">Butyrivibrio fibrisolvens DSM 3071</name>
    <dbReference type="NCBI Taxonomy" id="1121131"/>
    <lineage>
        <taxon>Bacteria</taxon>
        <taxon>Bacillati</taxon>
        <taxon>Bacillota</taxon>
        <taxon>Clostridia</taxon>
        <taxon>Lachnospirales</taxon>
        <taxon>Lachnospiraceae</taxon>
        <taxon>Butyrivibrio</taxon>
    </lineage>
</organism>
<accession>A0A1M6AV33</accession>
<dbReference type="OrthoDB" id="9802488at2"/>
<comment type="similarity">
    <text evidence="1">Belongs to the bactofilin family.</text>
</comment>
<dbReference type="Pfam" id="PF04519">
    <property type="entry name" value="Bactofilin"/>
    <property type="match status" value="1"/>
</dbReference>
<dbReference type="PANTHER" id="PTHR35024">
    <property type="entry name" value="HYPOTHETICAL CYTOSOLIC PROTEIN"/>
    <property type="match status" value="1"/>
</dbReference>
<evidence type="ECO:0000313" key="3">
    <source>
        <dbReference type="Proteomes" id="UP000184278"/>
    </source>
</evidence>
<dbReference type="Proteomes" id="UP000184278">
    <property type="component" value="Unassembled WGS sequence"/>
</dbReference>
<evidence type="ECO:0000313" key="2">
    <source>
        <dbReference type="EMBL" id="SHI40302.1"/>
    </source>
</evidence>
<evidence type="ECO:0000256" key="1">
    <source>
        <dbReference type="ARBA" id="ARBA00044755"/>
    </source>
</evidence>
<proteinExistence type="inferred from homology"/>
<gene>
    <name evidence="2" type="ORF">SAMN02745229_03041</name>
</gene>
<dbReference type="InterPro" id="IPR007607">
    <property type="entry name" value="BacA/B"/>
</dbReference>
<dbReference type="AlphaFoldDB" id="A0A1M6AV33"/>
<dbReference type="EMBL" id="FQXK01000028">
    <property type="protein sequence ID" value="SHI40302.1"/>
    <property type="molecule type" value="Genomic_DNA"/>
</dbReference>
<dbReference type="STRING" id="1121131.SAMN02745229_03041"/>
<keyword evidence="3" id="KW-1185">Reference proteome</keyword>
<protein>
    <submittedName>
        <fullName evidence="2">Protein CcmA, bactofilin family</fullName>
    </submittedName>
</protein>
<dbReference type="PANTHER" id="PTHR35024:SF4">
    <property type="entry name" value="POLYMER-FORMING CYTOSKELETAL PROTEIN"/>
    <property type="match status" value="1"/>
</dbReference>
<name>A0A1M6AV33_BUTFI</name>
<sequence length="146" mass="15199">MFNSSKQKTPPISTYEDEAQKVVTLIGAGATCDGAFSARDTTRIDGTINGPVHIEGSLIVGQSGKVNGDVTAQNVFLAGEITGNIDCNSGKLEVSDSGKLVGDVTTKSIVIDENAIFQGRCTMTTDINSATQAKERAAATVESDNK</sequence>
<reference evidence="3" key="1">
    <citation type="submission" date="2016-11" db="EMBL/GenBank/DDBJ databases">
        <authorList>
            <person name="Varghese N."/>
            <person name="Submissions S."/>
        </authorList>
    </citation>
    <scope>NUCLEOTIDE SEQUENCE [LARGE SCALE GENOMIC DNA]</scope>
    <source>
        <strain evidence="3">DSM 3071</strain>
    </source>
</reference>
<dbReference type="RefSeq" id="WP_073389005.1">
    <property type="nucleotide sequence ID" value="NZ_FQXK01000028.1"/>
</dbReference>